<evidence type="ECO:0000256" key="10">
    <source>
        <dbReference type="ARBA" id="ARBA00023004"/>
    </source>
</evidence>
<evidence type="ECO:0000256" key="12">
    <source>
        <dbReference type="ARBA" id="ARBA00048721"/>
    </source>
</evidence>
<evidence type="ECO:0000256" key="11">
    <source>
        <dbReference type="ARBA" id="ARBA00023027"/>
    </source>
</evidence>
<evidence type="ECO:0000256" key="3">
    <source>
        <dbReference type="ARBA" id="ARBA00022642"/>
    </source>
</evidence>
<dbReference type="InterPro" id="IPR014729">
    <property type="entry name" value="Rossmann-like_a/b/a_fold"/>
</dbReference>
<dbReference type="NCBIfam" id="TIGR00488">
    <property type="entry name" value="bis(5'-nucleosyl)-tetraphosphatase (symmetrical) YqeK"/>
    <property type="match status" value="1"/>
</dbReference>
<dbReference type="Proteomes" id="UP000275883">
    <property type="component" value="Chromosome"/>
</dbReference>
<dbReference type="EC" id="2.7.7.18" evidence="14"/>
<dbReference type="PANTHER" id="PTHR39321:SF3">
    <property type="entry name" value="PHOSPHOPANTETHEINE ADENYLYLTRANSFERASE"/>
    <property type="match status" value="1"/>
</dbReference>
<keyword evidence="4 14" id="KW-0808">Transferase</keyword>
<dbReference type="InterPro" id="IPR006674">
    <property type="entry name" value="HD_domain"/>
</dbReference>
<keyword evidence="6" id="KW-0479">Metal-binding</keyword>
<evidence type="ECO:0000313" key="16">
    <source>
        <dbReference type="EMBL" id="AZG68892.1"/>
    </source>
</evidence>
<accession>A0A3G8LJ34</accession>
<dbReference type="Pfam" id="PF01966">
    <property type="entry name" value="HD"/>
    <property type="match status" value="1"/>
</dbReference>
<dbReference type="GO" id="GO:0004515">
    <property type="term" value="F:nicotinate-nucleotide adenylyltransferase activity"/>
    <property type="evidence" value="ECO:0007669"/>
    <property type="project" value="UniProtKB-UniRule"/>
</dbReference>
<dbReference type="SUPFAM" id="SSF52374">
    <property type="entry name" value="Nucleotidylyl transferase"/>
    <property type="match status" value="1"/>
</dbReference>
<keyword evidence="9 14" id="KW-0067">ATP-binding</keyword>
<evidence type="ECO:0000256" key="9">
    <source>
        <dbReference type="ARBA" id="ARBA00022840"/>
    </source>
</evidence>
<evidence type="ECO:0000256" key="2">
    <source>
        <dbReference type="ARBA" id="ARBA00005019"/>
    </source>
</evidence>
<dbReference type="CDD" id="cd02165">
    <property type="entry name" value="NMNAT"/>
    <property type="match status" value="1"/>
</dbReference>
<dbReference type="UniPathway" id="UPA00253">
    <property type="reaction ID" value="UER00332"/>
</dbReference>
<evidence type="ECO:0000256" key="6">
    <source>
        <dbReference type="ARBA" id="ARBA00022723"/>
    </source>
</evidence>
<sequence length="361" mass="42632">MKIAIFGGSFNPVHKGHIEVAKFAIENLNLEELYFVPANKNPFKKASDYVDNKHRINMLNLVLENKMFVSEFETKRQGNSYTIDTVRYFKAKYPEAELYLLIGSDNVPKLNKWKDIDEIAKLVKITVFNRGNVYSKINLKKYNCIKLDNPLYNFSSTEYITGKLELVDEKVQEYIGKNWLYFEDIARSFLSLDRFKHLRFTAEFAAQLAKNHKYSIKNAYRAGYMHDITKEWDREKAYQFLKPYGYNKENLEVYKLHQTTAYYWLKDFYKYDNLEVLEAIKVHTSMALEMDDLAKILFIADKICQGRTWEGVQKMRKIALEDLNQGLAVVTKSFSIDWNLSQGIKFTEEQEKIYNKWAKLK</sequence>
<dbReference type="GO" id="GO:0009435">
    <property type="term" value="P:NAD+ biosynthetic process"/>
    <property type="evidence" value="ECO:0007669"/>
    <property type="project" value="UniProtKB-UniRule"/>
</dbReference>
<protein>
    <recommendedName>
        <fullName evidence="14">Probable nicotinate-nucleotide adenylyltransferase</fullName>
        <ecNumber evidence="14">2.7.7.18</ecNumber>
    </recommendedName>
    <alternativeName>
        <fullName evidence="14">Deamido-NAD(+) diphosphorylase</fullName>
    </alternativeName>
    <alternativeName>
        <fullName evidence="14">Deamido-NAD(+) pyrophosphorylase</fullName>
    </alternativeName>
    <alternativeName>
        <fullName evidence="14">Nicotinate mononucleotide adenylyltransferase</fullName>
        <shortName evidence="14">NaMN adenylyltransferase</shortName>
    </alternativeName>
</protein>
<comment type="catalytic activity">
    <reaction evidence="13">
        <text>P(1),P(4)-bis(5'-adenosyl) tetraphosphate + H2O = 2 ADP + 2 H(+)</text>
        <dbReference type="Rhea" id="RHEA:24252"/>
        <dbReference type="ChEBI" id="CHEBI:15377"/>
        <dbReference type="ChEBI" id="CHEBI:15378"/>
        <dbReference type="ChEBI" id="CHEBI:58141"/>
        <dbReference type="ChEBI" id="CHEBI:456216"/>
        <dbReference type="EC" id="3.6.1.41"/>
    </reaction>
</comment>
<organism evidence="16 17">
    <name type="scientific">Mycoplasma struthionis</name>
    <dbReference type="NCBI Taxonomy" id="538220"/>
    <lineage>
        <taxon>Bacteria</taxon>
        <taxon>Bacillati</taxon>
        <taxon>Mycoplasmatota</taxon>
        <taxon>Mollicutes</taxon>
        <taxon>Mycoplasmataceae</taxon>
        <taxon>Mycoplasma</taxon>
    </lineage>
</organism>
<keyword evidence="7 14" id="KW-0547">Nucleotide-binding</keyword>
<comment type="catalytic activity">
    <reaction evidence="12 14">
        <text>nicotinate beta-D-ribonucleotide + ATP + H(+) = deamido-NAD(+) + diphosphate</text>
        <dbReference type="Rhea" id="RHEA:22860"/>
        <dbReference type="ChEBI" id="CHEBI:15378"/>
        <dbReference type="ChEBI" id="CHEBI:30616"/>
        <dbReference type="ChEBI" id="CHEBI:33019"/>
        <dbReference type="ChEBI" id="CHEBI:57502"/>
        <dbReference type="ChEBI" id="CHEBI:58437"/>
        <dbReference type="EC" id="2.7.7.18"/>
    </reaction>
</comment>
<keyword evidence="5 14" id="KW-0548">Nucleotidyltransferase</keyword>
<evidence type="ECO:0000256" key="13">
    <source>
        <dbReference type="ARBA" id="ARBA00049417"/>
    </source>
</evidence>
<dbReference type="InterPro" id="IPR005249">
    <property type="entry name" value="YqeK"/>
</dbReference>
<dbReference type="AlphaFoldDB" id="A0A3G8LJ34"/>
<keyword evidence="3 14" id="KW-0662">Pyridine nucleotide biosynthesis</keyword>
<dbReference type="RefSeq" id="WP_124724585.1">
    <property type="nucleotide sequence ID" value="NZ_CP034044.1"/>
</dbReference>
<keyword evidence="8" id="KW-0378">Hydrolase</keyword>
<keyword evidence="17" id="KW-1185">Reference proteome</keyword>
<dbReference type="Pfam" id="PF01467">
    <property type="entry name" value="CTP_transf_like"/>
    <property type="match status" value="1"/>
</dbReference>
<comment type="pathway">
    <text evidence="2 14">Cofactor biosynthesis; NAD(+) biosynthesis; deamido-NAD(+) from nicotinate D-ribonucleotide: step 1/1.</text>
</comment>
<proteinExistence type="inferred from homology"/>
<reference evidence="16 17" key="1">
    <citation type="submission" date="2018-11" db="EMBL/GenBank/DDBJ databases">
        <title>Genome sequence of Mycoplasma struthionis sp. nov.</title>
        <authorList>
            <person name="Spergser J."/>
        </authorList>
    </citation>
    <scope>NUCLEOTIDE SEQUENCE [LARGE SCALE GENOMIC DNA]</scope>
    <source>
        <strain evidence="16 17">237IA</strain>
    </source>
</reference>
<dbReference type="SMART" id="SM00471">
    <property type="entry name" value="HDc"/>
    <property type="match status" value="1"/>
</dbReference>
<gene>
    <name evidence="14" type="primary">nadD</name>
    <name evidence="16" type="ORF">EGN60_03000</name>
</gene>
<evidence type="ECO:0000259" key="15">
    <source>
        <dbReference type="SMART" id="SM00471"/>
    </source>
</evidence>
<evidence type="ECO:0000256" key="1">
    <source>
        <dbReference type="ARBA" id="ARBA00002324"/>
    </source>
</evidence>
<name>A0A3G8LJ34_9MOLU</name>
<evidence type="ECO:0000256" key="5">
    <source>
        <dbReference type="ARBA" id="ARBA00022695"/>
    </source>
</evidence>
<dbReference type="GO" id="GO:0005524">
    <property type="term" value="F:ATP binding"/>
    <property type="evidence" value="ECO:0007669"/>
    <property type="project" value="UniProtKB-KW"/>
</dbReference>
<dbReference type="NCBIfam" id="NF005519">
    <property type="entry name" value="PRK07152.1"/>
    <property type="match status" value="1"/>
</dbReference>
<evidence type="ECO:0000256" key="7">
    <source>
        <dbReference type="ARBA" id="ARBA00022741"/>
    </source>
</evidence>
<evidence type="ECO:0000256" key="4">
    <source>
        <dbReference type="ARBA" id="ARBA00022679"/>
    </source>
</evidence>
<dbReference type="SUPFAM" id="SSF109604">
    <property type="entry name" value="HD-domain/PDEase-like"/>
    <property type="match status" value="1"/>
</dbReference>
<dbReference type="GO" id="GO:0046872">
    <property type="term" value="F:metal ion binding"/>
    <property type="evidence" value="ECO:0007669"/>
    <property type="project" value="UniProtKB-KW"/>
</dbReference>
<feature type="domain" description="HD/PDEase" evidence="15">
    <location>
        <begin position="190"/>
        <end position="315"/>
    </location>
</feature>
<evidence type="ECO:0000313" key="17">
    <source>
        <dbReference type="Proteomes" id="UP000275883"/>
    </source>
</evidence>
<dbReference type="GO" id="GO:0008803">
    <property type="term" value="F:bis(5'-nucleosyl)-tetraphosphatase (symmetrical) activity"/>
    <property type="evidence" value="ECO:0007669"/>
    <property type="project" value="UniProtKB-EC"/>
</dbReference>
<dbReference type="InterPro" id="IPR005248">
    <property type="entry name" value="NadD/NMNAT"/>
</dbReference>
<dbReference type="Gene3D" id="1.10.3210.10">
    <property type="entry name" value="Hypothetical protein af1432"/>
    <property type="match status" value="1"/>
</dbReference>
<evidence type="ECO:0000256" key="8">
    <source>
        <dbReference type="ARBA" id="ARBA00022801"/>
    </source>
</evidence>
<dbReference type="NCBIfam" id="TIGR00125">
    <property type="entry name" value="cyt_tran_rel"/>
    <property type="match status" value="1"/>
</dbReference>
<dbReference type="Gene3D" id="3.40.50.620">
    <property type="entry name" value="HUPs"/>
    <property type="match status" value="1"/>
</dbReference>
<dbReference type="InterPro" id="IPR004821">
    <property type="entry name" value="Cyt_trans-like"/>
</dbReference>
<dbReference type="KEGG" id="mstr:EGN60_03000"/>
<dbReference type="OrthoDB" id="5295945at2"/>
<keyword evidence="11 14" id="KW-0520">NAD</keyword>
<keyword evidence="10" id="KW-0408">Iron</keyword>
<evidence type="ECO:0000256" key="14">
    <source>
        <dbReference type="HAMAP-Rule" id="MF_00244"/>
    </source>
</evidence>
<dbReference type="EMBL" id="CP034044">
    <property type="protein sequence ID" value="AZG68892.1"/>
    <property type="molecule type" value="Genomic_DNA"/>
</dbReference>
<dbReference type="InterPro" id="IPR003607">
    <property type="entry name" value="HD/PDEase_dom"/>
</dbReference>
<dbReference type="PANTHER" id="PTHR39321">
    <property type="entry name" value="NICOTINATE-NUCLEOTIDE ADENYLYLTRANSFERASE-RELATED"/>
    <property type="match status" value="1"/>
</dbReference>
<dbReference type="NCBIfam" id="TIGR00482">
    <property type="entry name" value="nicotinate (nicotinamide) nucleotide adenylyltransferase"/>
    <property type="match status" value="1"/>
</dbReference>
<comment type="function">
    <text evidence="1 14">Catalyzes the reversible adenylation of nicotinate mononucleotide (NaMN) to nicotinic acid adenine dinucleotide (NaAD).</text>
</comment>
<dbReference type="HAMAP" id="MF_00244">
    <property type="entry name" value="NaMN_adenylyltr"/>
    <property type="match status" value="1"/>
</dbReference>
<comment type="similarity">
    <text evidence="14">Belongs to the NadD family.</text>
</comment>